<protein>
    <submittedName>
        <fullName evidence="7">Integrator complex subunit 9</fullName>
    </submittedName>
</protein>
<dbReference type="InterPro" id="IPR001279">
    <property type="entry name" value="Metallo-B-lactamas"/>
</dbReference>
<dbReference type="AlphaFoldDB" id="A0A195AZU5"/>
<evidence type="ECO:0000256" key="3">
    <source>
        <dbReference type="ARBA" id="ARBA00006861"/>
    </source>
</evidence>
<evidence type="ECO:0000259" key="6">
    <source>
        <dbReference type="SMART" id="SM01027"/>
    </source>
</evidence>
<dbReference type="Pfam" id="PF21382">
    <property type="entry name" value="IntS9_C"/>
    <property type="match status" value="1"/>
</dbReference>
<comment type="subcellular location">
    <subcellularLocation>
        <location evidence="2">Cytoplasm</location>
    </subcellularLocation>
    <subcellularLocation>
        <location evidence="1">Nucleus</location>
    </subcellularLocation>
</comment>
<dbReference type="PANTHER" id="PTHR46094:SF1">
    <property type="entry name" value="INTEGRATOR COMPLEX SUBUNIT 9"/>
    <property type="match status" value="1"/>
</dbReference>
<dbReference type="STRING" id="520822.A0A195AZU5"/>
<dbReference type="SUPFAM" id="SSF56281">
    <property type="entry name" value="Metallo-hydrolase/oxidoreductase"/>
    <property type="match status" value="1"/>
</dbReference>
<dbReference type="GO" id="GO:0032039">
    <property type="term" value="C:integrator complex"/>
    <property type="evidence" value="ECO:0007669"/>
    <property type="project" value="InterPro"/>
</dbReference>
<organism evidence="7 8">
    <name type="scientific">Atta colombica</name>
    <dbReference type="NCBI Taxonomy" id="520822"/>
    <lineage>
        <taxon>Eukaryota</taxon>
        <taxon>Metazoa</taxon>
        <taxon>Ecdysozoa</taxon>
        <taxon>Arthropoda</taxon>
        <taxon>Hexapoda</taxon>
        <taxon>Insecta</taxon>
        <taxon>Pterygota</taxon>
        <taxon>Neoptera</taxon>
        <taxon>Endopterygota</taxon>
        <taxon>Hymenoptera</taxon>
        <taxon>Apocrita</taxon>
        <taxon>Aculeata</taxon>
        <taxon>Formicoidea</taxon>
        <taxon>Formicidae</taxon>
        <taxon>Myrmicinae</taxon>
        <taxon>Atta</taxon>
    </lineage>
</organism>
<dbReference type="Gene3D" id="3.60.15.10">
    <property type="entry name" value="Ribonuclease Z/Hydroxyacylglutathione hydrolase-like"/>
    <property type="match status" value="1"/>
</dbReference>
<dbReference type="Pfam" id="PF16661">
    <property type="entry name" value="Lactamase_B_6"/>
    <property type="match status" value="1"/>
</dbReference>
<name>A0A195AZU5_9HYME</name>
<evidence type="ECO:0000256" key="5">
    <source>
        <dbReference type="ARBA" id="ARBA00023242"/>
    </source>
</evidence>
<accession>A0A195AZU5</accession>
<comment type="similarity">
    <text evidence="3">Belongs to the metallo-beta-lactamase superfamily. RNA-metabolizing metallo-beta-lactamase-like family. INTS9 subfamily.</text>
</comment>
<dbReference type="SMART" id="SM01027">
    <property type="entry name" value="Beta-Casp"/>
    <property type="match status" value="1"/>
</dbReference>
<evidence type="ECO:0000256" key="4">
    <source>
        <dbReference type="ARBA" id="ARBA00022490"/>
    </source>
</evidence>
<feature type="domain" description="Beta-Casp" evidence="6">
    <location>
        <begin position="535"/>
        <end position="664"/>
    </location>
</feature>
<dbReference type="EMBL" id="KQ976697">
    <property type="protein sequence ID" value="KYM77562.1"/>
    <property type="molecule type" value="Genomic_DNA"/>
</dbReference>
<gene>
    <name evidence="7" type="ORF">ALC53_12056</name>
</gene>
<dbReference type="Pfam" id="PF10996">
    <property type="entry name" value="Beta-Casp"/>
    <property type="match status" value="1"/>
</dbReference>
<keyword evidence="8" id="KW-1185">Reference proteome</keyword>
<reference evidence="7 8" key="1">
    <citation type="submission" date="2015-09" db="EMBL/GenBank/DDBJ databases">
        <title>Atta colombica WGS genome.</title>
        <authorList>
            <person name="Nygaard S."/>
            <person name="Hu H."/>
            <person name="Boomsma J."/>
            <person name="Zhang G."/>
        </authorList>
    </citation>
    <scope>NUCLEOTIDE SEQUENCE [LARGE SCALE GENOMIC DNA]</scope>
    <source>
        <strain evidence="7">Treedump-2</strain>
        <tissue evidence="7">Whole body</tissue>
    </source>
</reference>
<keyword evidence="4" id="KW-0963">Cytoplasm</keyword>
<dbReference type="PANTHER" id="PTHR46094">
    <property type="entry name" value="INTEGRATOR COMPLEX SUBUNIT 9"/>
    <property type="match status" value="1"/>
</dbReference>
<dbReference type="GO" id="GO:0034472">
    <property type="term" value="P:snRNA 3'-end processing"/>
    <property type="evidence" value="ECO:0007669"/>
    <property type="project" value="TreeGrafter"/>
</dbReference>
<evidence type="ECO:0000256" key="2">
    <source>
        <dbReference type="ARBA" id="ARBA00004496"/>
    </source>
</evidence>
<dbReference type="GO" id="GO:0005737">
    <property type="term" value="C:cytoplasm"/>
    <property type="evidence" value="ECO:0007669"/>
    <property type="project" value="UniProtKB-SubCell"/>
</dbReference>
<dbReference type="InterPro" id="IPR027074">
    <property type="entry name" value="Integrator_9su"/>
</dbReference>
<sequence length="891" mass="100235">MDASRILKIYKDKGLNEVPKCSLVSNCSPPYPYNELLTKEQLSPPIQRYYINSKEQAVLSKLQEVCMVYPIVVIHGLTTTHEIDLNVFSTESLLKANPNMPIDVHKQIKYSSDENWDTKQKTKIWKCFSHKSTSTIKNYAQYQAQIFLDDDVENVLANIPTSSSSGQVTKDKEKQTVQFATNVDLSDVEIWKPQLHQLTKLPPFLNVKCTDNMLTYVGCDILGVNTIQLYMKYCLSSEPTKPCLVLTFKGTTLMLDCGLNMQSILHFMPLPMVPSNKFNSLPTWLPRNDNQQDWQIEGELKECCGRVFVDSVPEFTPPLEKIIDFSEIDAILISNYTCMLALPFITEGTGFKGIIYATEPTLQIGRFFMEELVEFIERTPKATMAKHWKDMLHTLPSPLAEVVKPKSWKHIYSMSAVNSALSNIQMVGYDQKLDIYGALTVTPISSGFCLGSSNWLISSDHEKVAFVSGSSTLTTHPKPMDQVTLKHANLLILTGLTQTPTANPDTMLGELCMTVAVTLRAGGCVLIPCYPSGVVYDLFECLSTHLDKSGFTQVPLFFISPVAETSLAYSNILAEWLSTNKQNKVYLPEEPFPHAFLVKNARLKHYTSTYAEGFSSDYRQPCVVFCGHPSLRFGDAVHFVQLWGGNPLHTVIFTEPDFPYLEALAPFQPLSMKAVHCPIDTSLNFTQANKLIRDLKPEHLVIPEVYTQPPGMAPHRTDLVIESIGEKPLITFKRGEVIKLPLKRKKGRVFIEPELASNIVPSEVRPGLSLASVTGELDVKDNVYTIKNVEDKLTGKRKMSLGSPAPIMEEVLKERKHEYGNLDPQELLQKLNQEGFHGAKLQHSPTSTSIHLQDEDTLIQIGDNSTHIFCNGDQKIRKRLRSIIMQCLKRF</sequence>
<dbReference type="InterPro" id="IPR022712">
    <property type="entry name" value="Beta_Casp"/>
</dbReference>
<dbReference type="Gene3D" id="3.40.50.10890">
    <property type="match status" value="1"/>
</dbReference>
<evidence type="ECO:0000256" key="1">
    <source>
        <dbReference type="ARBA" id="ARBA00004123"/>
    </source>
</evidence>
<evidence type="ECO:0000313" key="8">
    <source>
        <dbReference type="Proteomes" id="UP000078540"/>
    </source>
</evidence>
<dbReference type="InterPro" id="IPR036866">
    <property type="entry name" value="RibonucZ/Hydroxyglut_hydro"/>
</dbReference>
<dbReference type="InterPro" id="IPR048660">
    <property type="entry name" value="IntS9-like_C"/>
</dbReference>
<proteinExistence type="inferred from homology"/>
<dbReference type="Proteomes" id="UP000078540">
    <property type="component" value="Unassembled WGS sequence"/>
</dbReference>
<dbReference type="Gene3D" id="2.60.120.650">
    <property type="entry name" value="Cupin"/>
    <property type="match status" value="1"/>
</dbReference>
<evidence type="ECO:0000313" key="7">
    <source>
        <dbReference type="EMBL" id="KYM77562.1"/>
    </source>
</evidence>
<keyword evidence="5" id="KW-0539">Nucleus</keyword>